<dbReference type="GO" id="GO:0006415">
    <property type="term" value="P:translational termination"/>
    <property type="evidence" value="ECO:0007669"/>
    <property type="project" value="TreeGrafter"/>
</dbReference>
<reference evidence="2 3" key="1">
    <citation type="journal article" date="2015" name="Genome Announc.">
        <title>Expanding the biotechnology potential of lactobacilli through comparative genomics of 213 strains and associated genera.</title>
        <authorList>
            <person name="Sun Z."/>
            <person name="Harris H.M."/>
            <person name="McCann A."/>
            <person name="Guo C."/>
            <person name="Argimon S."/>
            <person name="Zhang W."/>
            <person name="Yang X."/>
            <person name="Jeffery I.B."/>
            <person name="Cooney J.C."/>
            <person name="Kagawa T.F."/>
            <person name="Liu W."/>
            <person name="Song Y."/>
            <person name="Salvetti E."/>
            <person name="Wrobel A."/>
            <person name="Rasinkangas P."/>
            <person name="Parkhill J."/>
            <person name="Rea M.C."/>
            <person name="O'Sullivan O."/>
            <person name="Ritari J."/>
            <person name="Douillard F.P."/>
            <person name="Paul Ross R."/>
            <person name="Yang R."/>
            <person name="Briner A.E."/>
            <person name="Felis G.E."/>
            <person name="de Vos W.M."/>
            <person name="Barrangou R."/>
            <person name="Klaenhammer T.R."/>
            <person name="Caufield P.W."/>
            <person name="Cui Y."/>
            <person name="Zhang H."/>
            <person name="O'Toole P.W."/>
        </authorList>
    </citation>
    <scope>NUCLEOTIDE SEQUENCE [LARGE SCALE GENOMIC DNA]</scope>
    <source>
        <strain evidence="2 3">DSM 23829</strain>
    </source>
</reference>
<dbReference type="EMBL" id="AYYQ01000036">
    <property type="protein sequence ID" value="KRM67570.1"/>
    <property type="molecule type" value="Genomic_DNA"/>
</dbReference>
<dbReference type="InterPro" id="IPR035093">
    <property type="entry name" value="RelE/ParE_toxin_dom_sf"/>
</dbReference>
<dbReference type="PANTHER" id="PTHR40588">
    <property type="entry name" value="MRNA INTERFERASE TOXIN YAFQ"/>
    <property type="match status" value="1"/>
</dbReference>
<dbReference type="STRING" id="1423781.FD06_GL000721"/>
<comment type="caution">
    <text evidence="2">The sequence shown here is derived from an EMBL/GenBank/DDBJ whole genome shotgun (WGS) entry which is preliminary data.</text>
</comment>
<dbReference type="NCBIfam" id="TIGR02385">
    <property type="entry name" value="RelE_StbE"/>
    <property type="match status" value="1"/>
</dbReference>
<evidence type="ECO:0000256" key="1">
    <source>
        <dbReference type="ARBA" id="ARBA00022649"/>
    </source>
</evidence>
<name>A0A0R2AM73_9LACO</name>
<organism evidence="2 3">
    <name type="scientific">Apilactobacillus ozensis DSM 23829 = JCM 17196</name>
    <dbReference type="NCBI Taxonomy" id="1423781"/>
    <lineage>
        <taxon>Bacteria</taxon>
        <taxon>Bacillati</taxon>
        <taxon>Bacillota</taxon>
        <taxon>Bacilli</taxon>
        <taxon>Lactobacillales</taxon>
        <taxon>Lactobacillaceae</taxon>
        <taxon>Apilactobacillus</taxon>
    </lineage>
</organism>
<dbReference type="Gene3D" id="3.30.2310.20">
    <property type="entry name" value="RelE-like"/>
    <property type="match status" value="1"/>
</dbReference>
<evidence type="ECO:0000313" key="2">
    <source>
        <dbReference type="EMBL" id="KRM67570.1"/>
    </source>
</evidence>
<evidence type="ECO:0000313" key="3">
    <source>
        <dbReference type="Proteomes" id="UP000052012"/>
    </source>
</evidence>
<keyword evidence="3" id="KW-1185">Reference proteome</keyword>
<dbReference type="InterPro" id="IPR007712">
    <property type="entry name" value="RelE/ParE_toxin"/>
</dbReference>
<dbReference type="PATRIC" id="fig|1423781.4.peg.743"/>
<dbReference type="Proteomes" id="UP000052012">
    <property type="component" value="Unassembled WGS sequence"/>
</dbReference>
<dbReference type="GO" id="GO:0006402">
    <property type="term" value="P:mRNA catabolic process"/>
    <property type="evidence" value="ECO:0007669"/>
    <property type="project" value="TreeGrafter"/>
</dbReference>
<sequence>MITTGANSMSKLRFRPSKDFNVELKRLAKLDKSIVSEVKSAIDILLENYELPSEFRDHQLNGELSDYREFHIRDTPKNKKPSEINDIIITYSINYGDLVLTAIHIGTHKKIFNNKN</sequence>
<accession>A0A0R2AM73</accession>
<dbReference type="Pfam" id="PF15738">
    <property type="entry name" value="YafQ_toxin"/>
    <property type="match status" value="1"/>
</dbReference>
<protein>
    <submittedName>
        <fullName evidence="2">Uncharacterized protein</fullName>
    </submittedName>
</protein>
<keyword evidence="1" id="KW-1277">Toxin-antitoxin system</keyword>
<dbReference type="AlphaFoldDB" id="A0A0R2AM73"/>
<dbReference type="GO" id="GO:0004521">
    <property type="term" value="F:RNA endonuclease activity"/>
    <property type="evidence" value="ECO:0007669"/>
    <property type="project" value="TreeGrafter"/>
</dbReference>
<dbReference type="SUPFAM" id="SSF143011">
    <property type="entry name" value="RelE-like"/>
    <property type="match status" value="1"/>
</dbReference>
<proteinExistence type="predicted"/>
<dbReference type="InterPro" id="IPR004386">
    <property type="entry name" value="Toxin_YafQ-like"/>
</dbReference>
<gene>
    <name evidence="2" type="ORF">FD06_GL000721</name>
</gene>
<dbReference type="PANTHER" id="PTHR40588:SF1">
    <property type="entry name" value="MRNA INTERFERASE TOXIN YAFQ"/>
    <property type="match status" value="1"/>
</dbReference>